<evidence type="ECO:0000313" key="1">
    <source>
        <dbReference type="EMBL" id="PWK16777.1"/>
    </source>
</evidence>
<accession>A0A316DEV0</accession>
<dbReference type="Proteomes" id="UP000245489">
    <property type="component" value="Unassembled WGS sequence"/>
</dbReference>
<gene>
    <name evidence="1" type="ORF">LV89_04735</name>
</gene>
<name>A0A316DEV0_9BACT</name>
<comment type="caution">
    <text evidence="1">The sequence shown here is derived from an EMBL/GenBank/DDBJ whole genome shotgun (WGS) entry which is preliminary data.</text>
</comment>
<proteinExistence type="predicted"/>
<organism evidence="1 2">
    <name type="scientific">Arcicella aurantiaca</name>
    <dbReference type="NCBI Taxonomy" id="591202"/>
    <lineage>
        <taxon>Bacteria</taxon>
        <taxon>Pseudomonadati</taxon>
        <taxon>Bacteroidota</taxon>
        <taxon>Cytophagia</taxon>
        <taxon>Cytophagales</taxon>
        <taxon>Flectobacillaceae</taxon>
        <taxon>Arcicella</taxon>
    </lineage>
</organism>
<sequence length="91" mass="10066">MMKISTSVATKHKMSKTILGKMPNSLFLVSFSGKPIWESLNNQRETYGKPQQISGNRFSNHLIISGKPMVSQNTFGSTLYLSRSPNGISTT</sequence>
<dbReference type="RefSeq" id="WP_109745385.1">
    <property type="nucleotide sequence ID" value="NZ_QGGO01000044.1"/>
</dbReference>
<evidence type="ECO:0000313" key="2">
    <source>
        <dbReference type="Proteomes" id="UP000245489"/>
    </source>
</evidence>
<reference evidence="1 2" key="1">
    <citation type="submission" date="2018-05" db="EMBL/GenBank/DDBJ databases">
        <title>Genomic Encyclopedia of Archaeal and Bacterial Type Strains, Phase II (KMG-II): from individual species to whole genera.</title>
        <authorList>
            <person name="Goeker M."/>
        </authorList>
    </citation>
    <scope>NUCLEOTIDE SEQUENCE [LARGE SCALE GENOMIC DNA]</scope>
    <source>
        <strain evidence="1 2">DSM 22214</strain>
    </source>
</reference>
<protein>
    <submittedName>
        <fullName evidence="1">Uncharacterized protein</fullName>
    </submittedName>
</protein>
<dbReference type="AlphaFoldDB" id="A0A316DEV0"/>
<keyword evidence="2" id="KW-1185">Reference proteome</keyword>
<dbReference type="EMBL" id="QGGO01000044">
    <property type="protein sequence ID" value="PWK16777.1"/>
    <property type="molecule type" value="Genomic_DNA"/>
</dbReference>